<dbReference type="AlphaFoldDB" id="A0A6B0RPI1"/>
<dbReference type="Proteomes" id="UP000322234">
    <property type="component" value="Unassembled WGS sequence"/>
</dbReference>
<dbReference type="EC" id="2.8.2.-" evidence="6"/>
<evidence type="ECO:0000256" key="5">
    <source>
        <dbReference type="ARBA" id="ARBA00048219"/>
    </source>
</evidence>
<keyword evidence="9" id="KW-1185">Reference proteome</keyword>
<evidence type="ECO:0000256" key="1">
    <source>
        <dbReference type="ARBA" id="ARBA00004496"/>
    </source>
</evidence>
<comment type="catalytic activity">
    <reaction evidence="5">
        <text>4-ethylphenol + 3'-phosphoadenylyl sulfate = 4-ethylphenyl sulfate + adenosine 3',5'-bisphosphate + H(+)</text>
        <dbReference type="Rhea" id="RHEA:70607"/>
        <dbReference type="ChEBI" id="CHEBI:15378"/>
        <dbReference type="ChEBI" id="CHEBI:49584"/>
        <dbReference type="ChEBI" id="CHEBI:58339"/>
        <dbReference type="ChEBI" id="CHEBI:58343"/>
        <dbReference type="ChEBI" id="CHEBI:133681"/>
    </reaction>
    <physiologicalReaction direction="left-to-right" evidence="5">
        <dbReference type="Rhea" id="RHEA:70608"/>
    </physiologicalReaction>
</comment>
<protein>
    <recommendedName>
        <fullName evidence="6">Sulfotransferase</fullName>
        <ecNumber evidence="6">2.8.2.-</ecNumber>
    </recommendedName>
</protein>
<evidence type="ECO:0000256" key="6">
    <source>
        <dbReference type="RuleBase" id="RU361155"/>
    </source>
</evidence>
<dbReference type="SUPFAM" id="SSF52540">
    <property type="entry name" value="P-loop containing nucleoside triphosphate hydrolases"/>
    <property type="match status" value="2"/>
</dbReference>
<keyword evidence="4 6" id="KW-0808">Transferase</keyword>
<evidence type="ECO:0000259" key="7">
    <source>
        <dbReference type="Pfam" id="PF00685"/>
    </source>
</evidence>
<comment type="similarity">
    <text evidence="2 6">Belongs to the sulfotransferase 1 family.</text>
</comment>
<accession>A0A6B0RPI1</accession>
<dbReference type="GO" id="GO:0004062">
    <property type="term" value="F:aryl sulfotransferase activity"/>
    <property type="evidence" value="ECO:0007669"/>
    <property type="project" value="UniProtKB-ARBA"/>
</dbReference>
<keyword evidence="3" id="KW-0963">Cytoplasm</keyword>
<feature type="domain" description="Sulfotransferase" evidence="7">
    <location>
        <begin position="259"/>
        <end position="497"/>
    </location>
</feature>
<evidence type="ECO:0000313" key="8">
    <source>
        <dbReference type="EMBL" id="MXQ92030.1"/>
    </source>
</evidence>
<dbReference type="Pfam" id="PF00685">
    <property type="entry name" value="Sulfotransfer_1"/>
    <property type="match status" value="1"/>
</dbReference>
<dbReference type="InterPro" id="IPR027417">
    <property type="entry name" value="P-loop_NTPase"/>
</dbReference>
<dbReference type="InterPro" id="IPR000863">
    <property type="entry name" value="Sulfotransferase_dom"/>
</dbReference>
<comment type="caution">
    <text evidence="8">The sequence shown here is derived from an EMBL/GenBank/DDBJ whole genome shotgun (WGS) entry which is preliminary data.</text>
</comment>
<name>A0A6B0RPI1_9CETA</name>
<proteinExistence type="inferred from homology"/>
<dbReference type="Gene3D" id="3.40.50.300">
    <property type="entry name" value="P-loop containing nucleotide triphosphate hydrolases"/>
    <property type="match status" value="2"/>
</dbReference>
<sequence>MDSKLDIFRRELVDVQGIPLFWSIVEEWSQVESFENRPDDLLITTYPKSGTTWISEILDLIYNNGDEEKCKRDAIYKRVPFMELIIPRLTNGVEDLNDMQSPRLVKKHLPVQLLPSSFWKNNCKMVYVARNAKDVAVSYYYFYQMAKMHPDPGTWEEFLDKFMTGKVAFGSWYDHVKGWWEKKKDYRILYLSYEDMKQDPKCEIQKLLKFLDKDLPEETVDKILYHSSFDMMKQNPSANYTTMPKFCMDHSVSPFMRKGTTWISEIVDMVLHDGDVEKCKRDVITAKVPMLELALPGLRTSGLEQLEKNPSPRVVKTHLPIDLIPKSFWENNCKIIYLARNAKDVAVSFYHFDLMNNLQPLPGTWGEYLEKFLTGNVAYGSWFNHVKSWWKKKEGHPILFLFYEDMKENPKQEIKKVVRFLEKNLDDEILDKIIYHTSFEMMKDNPLVNYTHLPSEVMDHSKSSFMRKGIAGDWKNYFTVAQNEKFDAIYKKEMSETELQFRTEI</sequence>
<comment type="subcellular location">
    <subcellularLocation>
        <location evidence="1">Cytoplasm</location>
    </subcellularLocation>
</comment>
<dbReference type="PANTHER" id="PTHR11783">
    <property type="entry name" value="SULFOTRANSFERASE SULT"/>
    <property type="match status" value="1"/>
</dbReference>
<gene>
    <name evidence="8" type="ORF">E5288_WYG009879</name>
</gene>
<evidence type="ECO:0000256" key="4">
    <source>
        <dbReference type="ARBA" id="ARBA00022679"/>
    </source>
</evidence>
<reference evidence="8" key="1">
    <citation type="submission" date="2019-10" db="EMBL/GenBank/DDBJ databases">
        <title>The sequence and de novo assembly of the wild yak genome.</title>
        <authorList>
            <person name="Liu Y."/>
        </authorList>
    </citation>
    <scope>NUCLEOTIDE SEQUENCE [LARGE SCALE GENOMIC DNA]</scope>
    <source>
        <strain evidence="8">WY2019</strain>
    </source>
</reference>
<evidence type="ECO:0000256" key="2">
    <source>
        <dbReference type="ARBA" id="ARBA00005771"/>
    </source>
</evidence>
<dbReference type="FunFam" id="3.40.50.300:FF:000433">
    <property type="entry name" value="Estrogen sulfotransferase"/>
    <property type="match status" value="2"/>
</dbReference>
<dbReference type="GO" id="GO:0051923">
    <property type="term" value="P:sulfation"/>
    <property type="evidence" value="ECO:0007669"/>
    <property type="project" value="UniProtKB-ARBA"/>
</dbReference>
<evidence type="ECO:0000256" key="3">
    <source>
        <dbReference type="ARBA" id="ARBA00022490"/>
    </source>
</evidence>
<dbReference type="GO" id="GO:0005737">
    <property type="term" value="C:cytoplasm"/>
    <property type="evidence" value="ECO:0007669"/>
    <property type="project" value="UniProtKB-SubCell"/>
</dbReference>
<organism evidence="8 9">
    <name type="scientific">Bos mutus</name>
    <name type="common">wild yak</name>
    <dbReference type="NCBI Taxonomy" id="72004"/>
    <lineage>
        <taxon>Eukaryota</taxon>
        <taxon>Metazoa</taxon>
        <taxon>Chordata</taxon>
        <taxon>Craniata</taxon>
        <taxon>Vertebrata</taxon>
        <taxon>Euteleostomi</taxon>
        <taxon>Mammalia</taxon>
        <taxon>Eutheria</taxon>
        <taxon>Laurasiatheria</taxon>
        <taxon>Artiodactyla</taxon>
        <taxon>Ruminantia</taxon>
        <taxon>Pecora</taxon>
        <taxon>Bovidae</taxon>
        <taxon>Bovinae</taxon>
        <taxon>Bos</taxon>
    </lineage>
</organism>
<evidence type="ECO:0000313" key="9">
    <source>
        <dbReference type="Proteomes" id="UP000322234"/>
    </source>
</evidence>
<dbReference type="EMBL" id="VBQZ03000078">
    <property type="protein sequence ID" value="MXQ92030.1"/>
    <property type="molecule type" value="Genomic_DNA"/>
</dbReference>